<evidence type="ECO:0000256" key="10">
    <source>
        <dbReference type="RuleBase" id="RU004005"/>
    </source>
</evidence>
<dbReference type="GO" id="GO:0019843">
    <property type="term" value="F:rRNA binding"/>
    <property type="evidence" value="ECO:0007669"/>
    <property type="project" value="UniProtKB-UniRule"/>
</dbReference>
<proteinExistence type="inferred from homology"/>
<keyword evidence="6 9" id="KW-0687">Ribonucleoprotein</keyword>
<comment type="function">
    <text evidence="7">This protein binds specifically to 23S rRNA; its binding is stimulated by other ribosomal proteins, e.g. L4, L17, and L20. It is important during the early stages of 50S assembly. It makes multiple contacts with different domains of the 23S rRNA in the assembled 50S subunit and ribosome.</text>
</comment>
<comment type="function">
    <text evidence="9 12">This protein binds specifically to 23S rRNA; its binding is stimulated by other ribosomal proteins, e.g., L4, L17, and L20. It is important during the early stages of 50S assembly. It makes multiple contacts with different domains of the 23S rRNA in the assembled 50S subunit and ribosome.</text>
</comment>
<comment type="function">
    <text evidence="9">The globular domain of the protein is located near the polypeptide exit tunnel on the outside of the subunit, while an extended beta-hairpin is found that lines the wall of the exit tunnel in the center of the 70S ribosome.</text>
</comment>
<evidence type="ECO:0000256" key="12">
    <source>
        <dbReference type="RuleBase" id="RU004008"/>
    </source>
</evidence>
<evidence type="ECO:0000256" key="6">
    <source>
        <dbReference type="ARBA" id="ARBA00023274"/>
    </source>
</evidence>
<comment type="similarity">
    <text evidence="1 9 10">Belongs to the universal ribosomal protein uL22 family.</text>
</comment>
<dbReference type="InterPro" id="IPR001063">
    <property type="entry name" value="Ribosomal_uL22"/>
</dbReference>
<organism evidence="13 14">
    <name type="scientific">Meiothermus granaticius NBRC 107808</name>
    <dbReference type="NCBI Taxonomy" id="1227551"/>
    <lineage>
        <taxon>Bacteria</taxon>
        <taxon>Thermotogati</taxon>
        <taxon>Deinococcota</taxon>
        <taxon>Deinococci</taxon>
        <taxon>Thermales</taxon>
        <taxon>Thermaceae</taxon>
        <taxon>Meiothermus</taxon>
    </lineage>
</organism>
<comment type="caution">
    <text evidence="13">The sequence shown here is derived from an EMBL/GenBank/DDBJ whole genome shotgun (WGS) entry which is preliminary data.</text>
</comment>
<dbReference type="RefSeq" id="WP_119357152.1">
    <property type="nucleotide sequence ID" value="NZ_BJXM01000011.1"/>
</dbReference>
<dbReference type="InterPro" id="IPR036394">
    <property type="entry name" value="Ribosomal_uL22_sf"/>
</dbReference>
<dbReference type="PANTHER" id="PTHR13501">
    <property type="entry name" value="CHLOROPLAST 50S RIBOSOMAL PROTEIN L22-RELATED"/>
    <property type="match status" value="1"/>
</dbReference>
<dbReference type="GO" id="GO:0022625">
    <property type="term" value="C:cytosolic large ribosomal subunit"/>
    <property type="evidence" value="ECO:0007669"/>
    <property type="project" value="TreeGrafter"/>
</dbReference>
<dbReference type="OrthoDB" id="9805969at2"/>
<dbReference type="Gene3D" id="3.90.470.10">
    <property type="entry name" value="Ribosomal protein L22/L17"/>
    <property type="match status" value="1"/>
</dbReference>
<dbReference type="EMBL" id="QWLB01000020">
    <property type="protein sequence ID" value="RIH92364.1"/>
    <property type="molecule type" value="Genomic_DNA"/>
</dbReference>
<keyword evidence="14" id="KW-1185">Reference proteome</keyword>
<evidence type="ECO:0000313" key="13">
    <source>
        <dbReference type="EMBL" id="RIH92364.1"/>
    </source>
</evidence>
<keyword evidence="4 9" id="KW-0694">RNA-binding</keyword>
<dbReference type="InterPro" id="IPR018260">
    <property type="entry name" value="Ribosomal_uL22_CS"/>
</dbReference>
<dbReference type="PROSITE" id="PS00464">
    <property type="entry name" value="RIBOSOMAL_L22"/>
    <property type="match status" value="1"/>
</dbReference>
<dbReference type="CDD" id="cd00336">
    <property type="entry name" value="Ribosomal_L22"/>
    <property type="match status" value="1"/>
</dbReference>
<keyword evidence="3 9" id="KW-0699">rRNA-binding</keyword>
<dbReference type="AlphaFoldDB" id="A0A399F6S9"/>
<dbReference type="FunFam" id="3.90.470.10:FF:000011">
    <property type="entry name" value="50S ribosomal protein L22"/>
    <property type="match status" value="1"/>
</dbReference>
<protein>
    <recommendedName>
        <fullName evidence="8 9">Large ribosomal subunit protein uL22</fullName>
    </recommendedName>
</protein>
<dbReference type="SUPFAM" id="SSF54843">
    <property type="entry name" value="Ribosomal protein L22"/>
    <property type="match status" value="1"/>
</dbReference>
<keyword evidence="5 9" id="KW-0689">Ribosomal protein</keyword>
<evidence type="ECO:0000256" key="11">
    <source>
        <dbReference type="RuleBase" id="RU004006"/>
    </source>
</evidence>
<dbReference type="PANTHER" id="PTHR13501:SF8">
    <property type="entry name" value="LARGE RIBOSOMAL SUBUNIT PROTEIN UL22M"/>
    <property type="match status" value="1"/>
</dbReference>
<evidence type="ECO:0000256" key="9">
    <source>
        <dbReference type="HAMAP-Rule" id="MF_01331"/>
    </source>
</evidence>
<dbReference type="Proteomes" id="UP000266178">
    <property type="component" value="Unassembled WGS sequence"/>
</dbReference>
<evidence type="ECO:0000313" key="14">
    <source>
        <dbReference type="Proteomes" id="UP000266178"/>
    </source>
</evidence>
<dbReference type="InterPro" id="IPR047867">
    <property type="entry name" value="Ribosomal_uL22_bac/org-type"/>
</dbReference>
<dbReference type="InterPro" id="IPR005727">
    <property type="entry name" value="Ribosomal_uL22_bac/chlpt-type"/>
</dbReference>
<accession>A0A399F6S9</accession>
<evidence type="ECO:0000256" key="4">
    <source>
        <dbReference type="ARBA" id="ARBA00022884"/>
    </source>
</evidence>
<evidence type="ECO:0000256" key="8">
    <source>
        <dbReference type="ARBA" id="ARBA00035207"/>
    </source>
</evidence>
<evidence type="ECO:0000256" key="2">
    <source>
        <dbReference type="ARBA" id="ARBA00011838"/>
    </source>
</evidence>
<sequence>MEAKASARYVRQSPQKVRLVVDLIRGKPVEEARAILKFTPHRASEPVGKVLESASANAVNNYDMLEDQLFVKAAFVDEGPSLKRVMPRARGRADMIKKRTSHITIIVGEKDGK</sequence>
<dbReference type="HAMAP" id="MF_01331_B">
    <property type="entry name" value="Ribosomal_uL22_B"/>
    <property type="match status" value="1"/>
</dbReference>
<evidence type="ECO:0000256" key="1">
    <source>
        <dbReference type="ARBA" id="ARBA00009451"/>
    </source>
</evidence>
<dbReference type="GO" id="GO:0003735">
    <property type="term" value="F:structural constituent of ribosome"/>
    <property type="evidence" value="ECO:0007669"/>
    <property type="project" value="InterPro"/>
</dbReference>
<evidence type="ECO:0000256" key="7">
    <source>
        <dbReference type="ARBA" id="ARBA00025084"/>
    </source>
</evidence>
<dbReference type="Pfam" id="PF00237">
    <property type="entry name" value="Ribosomal_L22"/>
    <property type="match status" value="1"/>
</dbReference>
<reference evidence="13 14" key="1">
    <citation type="submission" date="2018-08" db="EMBL/GenBank/DDBJ databases">
        <title>Meiothermus granaticius genome AF-68 sequencing project.</title>
        <authorList>
            <person name="Da Costa M.S."/>
            <person name="Albuquerque L."/>
            <person name="Raposo P."/>
            <person name="Froufe H.J.C."/>
            <person name="Barroso C.S."/>
            <person name="Egas C."/>
        </authorList>
    </citation>
    <scope>NUCLEOTIDE SEQUENCE [LARGE SCALE GENOMIC DNA]</scope>
    <source>
        <strain evidence="13 14">AF-68</strain>
    </source>
</reference>
<dbReference type="NCBIfam" id="TIGR01044">
    <property type="entry name" value="rplV_bact"/>
    <property type="match status" value="1"/>
</dbReference>
<dbReference type="GO" id="GO:0006412">
    <property type="term" value="P:translation"/>
    <property type="evidence" value="ECO:0007669"/>
    <property type="project" value="UniProtKB-UniRule"/>
</dbReference>
<evidence type="ECO:0000256" key="3">
    <source>
        <dbReference type="ARBA" id="ARBA00022730"/>
    </source>
</evidence>
<gene>
    <name evidence="9 13" type="primary">rplV</name>
    <name evidence="13" type="ORF">Mgrana_01660</name>
</gene>
<evidence type="ECO:0000256" key="5">
    <source>
        <dbReference type="ARBA" id="ARBA00022980"/>
    </source>
</evidence>
<comment type="subunit">
    <text evidence="2 9 11">Part of the 50S ribosomal subunit.</text>
</comment>
<name>A0A399F6S9_9DEIN</name>